<dbReference type="InterPro" id="IPR003689">
    <property type="entry name" value="ZIP"/>
</dbReference>
<feature type="transmembrane region" description="Helical" evidence="8">
    <location>
        <begin position="214"/>
        <end position="235"/>
    </location>
</feature>
<evidence type="ECO:0000313" key="9">
    <source>
        <dbReference type="EMBL" id="MEQ2440372.1"/>
    </source>
</evidence>
<keyword evidence="4 8" id="KW-0812">Transmembrane</keyword>
<gene>
    <name evidence="9" type="ORF">WMO26_05970</name>
</gene>
<reference evidence="9 10" key="1">
    <citation type="submission" date="2024-03" db="EMBL/GenBank/DDBJ databases">
        <title>Human intestinal bacterial collection.</title>
        <authorList>
            <person name="Pauvert C."/>
            <person name="Hitch T.C.A."/>
            <person name="Clavel T."/>
        </authorList>
    </citation>
    <scope>NUCLEOTIDE SEQUENCE [LARGE SCALE GENOMIC DNA]</scope>
    <source>
        <strain evidence="9 10">CLA-JM-H44</strain>
    </source>
</reference>
<evidence type="ECO:0000256" key="4">
    <source>
        <dbReference type="ARBA" id="ARBA00022692"/>
    </source>
</evidence>
<comment type="caution">
    <text evidence="9">The sequence shown here is derived from an EMBL/GenBank/DDBJ whole genome shotgun (WGS) entry which is preliminary data.</text>
</comment>
<feature type="transmembrane region" description="Helical" evidence="8">
    <location>
        <begin position="41"/>
        <end position="62"/>
    </location>
</feature>
<dbReference type="RefSeq" id="WP_349218891.1">
    <property type="nucleotide sequence ID" value="NZ_JBBMFD010000007.1"/>
</dbReference>
<comment type="subcellular location">
    <subcellularLocation>
        <location evidence="1">Cell membrane</location>
        <topology evidence="1">Multi-pass membrane protein</topology>
    </subcellularLocation>
</comment>
<feature type="transmembrane region" description="Helical" evidence="8">
    <location>
        <begin position="146"/>
        <end position="166"/>
    </location>
</feature>
<sequence>MEFFENINPVVQGLLATLFTWAITALGAAVVFFFRDVNKKVLNIMLGFGAGVMIAASFWSLLAPAIELCGELGKSQWVLPALGFVTGGLFMIVADKLLDKSSFVTAAAGKSASLKRSILLVSAVTLHNIPEGMAVGVAFGGAAMGVPGSTLMGAGILAVGIGLQNFPEGASVALPLRREGYSRLKSFLYGQASGLVEPIAAVIGVVAAMAMREILPFLLSFSAGAMISVVSAELIPESINSNKNLSVLGIVMGFLVMMILDVALG</sequence>
<comment type="similarity">
    <text evidence="2">Belongs to the ZIP transporter (TC 2.A.5) family.</text>
</comment>
<keyword evidence="7 8" id="KW-0472">Membrane</keyword>
<keyword evidence="3" id="KW-1003">Cell membrane</keyword>
<protein>
    <submittedName>
        <fullName evidence="9">ZIP family metal transporter</fullName>
    </submittedName>
</protein>
<feature type="transmembrane region" description="Helical" evidence="8">
    <location>
        <begin position="12"/>
        <end position="34"/>
    </location>
</feature>
<name>A0ABV1E199_9FIRM</name>
<organism evidence="9 10">
    <name type="scientific">Solibaculum intestinale</name>
    <dbReference type="NCBI Taxonomy" id="3133165"/>
    <lineage>
        <taxon>Bacteria</taxon>
        <taxon>Bacillati</taxon>
        <taxon>Bacillota</taxon>
        <taxon>Clostridia</taxon>
        <taxon>Eubacteriales</taxon>
        <taxon>Oscillospiraceae</taxon>
        <taxon>Solibaculum</taxon>
    </lineage>
</organism>
<evidence type="ECO:0000256" key="2">
    <source>
        <dbReference type="ARBA" id="ARBA00006939"/>
    </source>
</evidence>
<dbReference type="PANTHER" id="PTHR11040">
    <property type="entry name" value="ZINC/IRON TRANSPORTER"/>
    <property type="match status" value="1"/>
</dbReference>
<proteinExistence type="inferred from homology"/>
<keyword evidence="10" id="KW-1185">Reference proteome</keyword>
<feature type="transmembrane region" description="Helical" evidence="8">
    <location>
        <begin position="118"/>
        <end position="140"/>
    </location>
</feature>
<feature type="transmembrane region" description="Helical" evidence="8">
    <location>
        <begin position="77"/>
        <end position="98"/>
    </location>
</feature>
<evidence type="ECO:0000313" key="10">
    <source>
        <dbReference type="Proteomes" id="UP001489509"/>
    </source>
</evidence>
<evidence type="ECO:0000256" key="3">
    <source>
        <dbReference type="ARBA" id="ARBA00022475"/>
    </source>
</evidence>
<dbReference type="PANTHER" id="PTHR11040:SF211">
    <property type="entry name" value="ZINC TRANSPORTER ZIP11"/>
    <property type="match status" value="1"/>
</dbReference>
<feature type="transmembrane region" description="Helical" evidence="8">
    <location>
        <begin position="187"/>
        <end position="208"/>
    </location>
</feature>
<dbReference type="Pfam" id="PF02535">
    <property type="entry name" value="Zip"/>
    <property type="match status" value="2"/>
</dbReference>
<evidence type="ECO:0000256" key="1">
    <source>
        <dbReference type="ARBA" id="ARBA00004651"/>
    </source>
</evidence>
<dbReference type="Proteomes" id="UP001489509">
    <property type="component" value="Unassembled WGS sequence"/>
</dbReference>
<evidence type="ECO:0000256" key="7">
    <source>
        <dbReference type="ARBA" id="ARBA00023136"/>
    </source>
</evidence>
<accession>A0ABV1E199</accession>
<dbReference type="EMBL" id="JBBMFD010000007">
    <property type="protein sequence ID" value="MEQ2440372.1"/>
    <property type="molecule type" value="Genomic_DNA"/>
</dbReference>
<evidence type="ECO:0000256" key="5">
    <source>
        <dbReference type="ARBA" id="ARBA00022833"/>
    </source>
</evidence>
<keyword evidence="5" id="KW-0862">Zinc</keyword>
<feature type="transmembrane region" description="Helical" evidence="8">
    <location>
        <begin position="247"/>
        <end position="264"/>
    </location>
</feature>
<keyword evidence="6 8" id="KW-1133">Transmembrane helix</keyword>
<evidence type="ECO:0000256" key="8">
    <source>
        <dbReference type="SAM" id="Phobius"/>
    </source>
</evidence>
<evidence type="ECO:0000256" key="6">
    <source>
        <dbReference type="ARBA" id="ARBA00022989"/>
    </source>
</evidence>